<dbReference type="Pfam" id="PF01381">
    <property type="entry name" value="HTH_3"/>
    <property type="match status" value="1"/>
</dbReference>
<evidence type="ECO:0000259" key="2">
    <source>
        <dbReference type="PROSITE" id="PS50943"/>
    </source>
</evidence>
<dbReference type="InterPro" id="IPR001387">
    <property type="entry name" value="Cro/C1-type_HTH"/>
</dbReference>
<protein>
    <recommendedName>
        <fullName evidence="2">HTH cro/C1-type domain-containing protein</fullName>
    </recommendedName>
</protein>
<comment type="caution">
    <text evidence="3">The sequence shown here is derived from an EMBL/GenBank/DDBJ whole genome shotgun (WGS) entry which is preliminary data.</text>
</comment>
<dbReference type="SMART" id="SM00530">
    <property type="entry name" value="HTH_XRE"/>
    <property type="match status" value="1"/>
</dbReference>
<name>A0ABP5AFM2_9ACTN</name>
<accession>A0ABP5AFM2</accession>
<organism evidence="3 4">
    <name type="scientific">Streptomyces sodiiphilus</name>
    <dbReference type="NCBI Taxonomy" id="226217"/>
    <lineage>
        <taxon>Bacteria</taxon>
        <taxon>Bacillati</taxon>
        <taxon>Actinomycetota</taxon>
        <taxon>Actinomycetes</taxon>
        <taxon>Kitasatosporales</taxon>
        <taxon>Streptomycetaceae</taxon>
        <taxon>Streptomyces</taxon>
    </lineage>
</organism>
<feature type="region of interest" description="Disordered" evidence="1">
    <location>
        <begin position="1"/>
        <end position="43"/>
    </location>
</feature>
<dbReference type="InterPro" id="IPR010982">
    <property type="entry name" value="Lambda_DNA-bd_dom_sf"/>
</dbReference>
<dbReference type="Gene3D" id="2.30.110.10">
    <property type="entry name" value="Electron Transport, Fmn-binding Protein, Chain A"/>
    <property type="match status" value="1"/>
</dbReference>
<dbReference type="Gene3D" id="1.10.260.40">
    <property type="entry name" value="lambda repressor-like DNA-binding domains"/>
    <property type="match status" value="1"/>
</dbReference>
<gene>
    <name evidence="3" type="ORF">GCM10009716_23100</name>
</gene>
<dbReference type="SUPFAM" id="SSF50475">
    <property type="entry name" value="FMN-binding split barrel"/>
    <property type="match status" value="1"/>
</dbReference>
<dbReference type="SUPFAM" id="SSF47413">
    <property type="entry name" value="lambda repressor-like DNA-binding domains"/>
    <property type="match status" value="1"/>
</dbReference>
<dbReference type="Pfam" id="PF12900">
    <property type="entry name" value="Pyridox_ox_2"/>
    <property type="match status" value="1"/>
</dbReference>
<dbReference type="InterPro" id="IPR024747">
    <property type="entry name" value="Pyridox_Oxase-rel"/>
</dbReference>
<evidence type="ECO:0000313" key="4">
    <source>
        <dbReference type="Proteomes" id="UP001501303"/>
    </source>
</evidence>
<proteinExistence type="predicted"/>
<dbReference type="CDD" id="cd00093">
    <property type="entry name" value="HTH_XRE"/>
    <property type="match status" value="1"/>
</dbReference>
<reference evidence="4" key="1">
    <citation type="journal article" date="2019" name="Int. J. Syst. Evol. Microbiol.">
        <title>The Global Catalogue of Microorganisms (GCM) 10K type strain sequencing project: providing services to taxonomists for standard genome sequencing and annotation.</title>
        <authorList>
            <consortium name="The Broad Institute Genomics Platform"/>
            <consortium name="The Broad Institute Genome Sequencing Center for Infectious Disease"/>
            <person name="Wu L."/>
            <person name="Ma J."/>
        </authorList>
    </citation>
    <scope>NUCLEOTIDE SEQUENCE [LARGE SCALE GENOMIC DNA]</scope>
    <source>
        <strain evidence="4">JCM 13581</strain>
    </source>
</reference>
<evidence type="ECO:0000313" key="3">
    <source>
        <dbReference type="EMBL" id="GAA1912718.1"/>
    </source>
</evidence>
<evidence type="ECO:0000256" key="1">
    <source>
        <dbReference type="SAM" id="MobiDB-lite"/>
    </source>
</evidence>
<dbReference type="EMBL" id="BAAAMJ010000020">
    <property type="protein sequence ID" value="GAA1912718.1"/>
    <property type="molecule type" value="Genomic_DNA"/>
</dbReference>
<dbReference type="Proteomes" id="UP001501303">
    <property type="component" value="Unassembled WGS sequence"/>
</dbReference>
<dbReference type="InterPro" id="IPR012349">
    <property type="entry name" value="Split_barrel_FMN-bd"/>
</dbReference>
<keyword evidence="4" id="KW-1185">Reference proteome</keyword>
<feature type="compositionally biased region" description="Basic and acidic residues" evidence="1">
    <location>
        <begin position="23"/>
        <end position="43"/>
    </location>
</feature>
<feature type="compositionally biased region" description="Basic and acidic residues" evidence="1">
    <location>
        <begin position="1"/>
        <end position="11"/>
    </location>
</feature>
<sequence>MMSDERAEKPAVRRTGAAARPGDVGRRLARRREQMGVSREELGRRAGVAPEYVRYVEERPSDVDARTLVKLARALDITVVRLLGGGPGAPPGPGRAGGAPEFSSLTEEECRRLLDRHGIGRLALTTPDGPAAFPVNYAVIGGDVVYRTRPDAVVAPPDGTPAGFQVDQIDDAFSEGWSVLIAGTVRHVADPAALREEAGDTEPEPWAGGPRDLWIRIEPRKITGRRIRASPYPSDQSDAA</sequence>
<dbReference type="PROSITE" id="PS50943">
    <property type="entry name" value="HTH_CROC1"/>
    <property type="match status" value="1"/>
</dbReference>
<feature type="domain" description="HTH cro/C1-type" evidence="2">
    <location>
        <begin position="28"/>
        <end position="82"/>
    </location>
</feature>